<evidence type="ECO:0000313" key="1">
    <source>
        <dbReference type="EMBL" id="SDR03950.1"/>
    </source>
</evidence>
<sequence>MIPDGLTASETAEKLGVSRQAVLRLAGSGRLTVSGRAGRAVIIDPGSVERLAQAGTRRGRPWTPRMAWAALALLSGGKPDWISSSERSRLKARLRRIDPVELNLLARGKDFVTAYRATPAVIPEVTDTLLPTGGSAMADPELADRFGLTAGGGTAEGYLMADDVADLTDAFGLVPDPGGNVILHELTIDEPFAAGEVPLAAVAVDLMNSLGTRERSGGARLLQELLDGGRPAALGRARPARRPGAALAAVR</sequence>
<name>A0A1H1FSV0_9MICC</name>
<dbReference type="RefSeq" id="WP_074701792.1">
    <property type="nucleotide sequence ID" value="NZ_CP018863.1"/>
</dbReference>
<dbReference type="AlphaFoldDB" id="A0A1H1FSV0"/>
<gene>
    <name evidence="1" type="ORF">SAMN04489742_3629</name>
</gene>
<accession>A0A1H1FSV0</accession>
<proteinExistence type="predicted"/>
<evidence type="ECO:0008006" key="3">
    <source>
        <dbReference type="Google" id="ProtNLM"/>
    </source>
</evidence>
<organism evidence="1 2">
    <name type="scientific">Crystallibacter crystallopoietes</name>
    <dbReference type="NCBI Taxonomy" id="37928"/>
    <lineage>
        <taxon>Bacteria</taxon>
        <taxon>Bacillati</taxon>
        <taxon>Actinomycetota</taxon>
        <taxon>Actinomycetes</taxon>
        <taxon>Micrococcales</taxon>
        <taxon>Micrococcaceae</taxon>
        <taxon>Crystallibacter</taxon>
    </lineage>
</organism>
<keyword evidence="2" id="KW-1185">Reference proteome</keyword>
<dbReference type="EMBL" id="FNKH01000002">
    <property type="protein sequence ID" value="SDR03950.1"/>
    <property type="molecule type" value="Genomic_DNA"/>
</dbReference>
<protein>
    <recommendedName>
        <fullName evidence="3">DNA binding domain-containing protein, excisionase family</fullName>
    </recommendedName>
</protein>
<evidence type="ECO:0000313" key="2">
    <source>
        <dbReference type="Proteomes" id="UP000181917"/>
    </source>
</evidence>
<dbReference type="Proteomes" id="UP000181917">
    <property type="component" value="Unassembled WGS sequence"/>
</dbReference>
<reference evidence="1 2" key="1">
    <citation type="submission" date="2016-10" db="EMBL/GenBank/DDBJ databases">
        <authorList>
            <person name="de Groot N.N."/>
        </authorList>
    </citation>
    <scope>NUCLEOTIDE SEQUENCE [LARGE SCALE GENOMIC DNA]</scope>
    <source>
        <strain evidence="1 2">DSM 20117</strain>
    </source>
</reference>